<dbReference type="Gene3D" id="3.40.50.1820">
    <property type="entry name" value="alpha/beta hydrolase"/>
    <property type="match status" value="1"/>
</dbReference>
<evidence type="ECO:0000256" key="1">
    <source>
        <dbReference type="ARBA" id="ARBA00010088"/>
    </source>
</evidence>
<dbReference type="EMBL" id="SPSF01000055">
    <property type="protein sequence ID" value="MPQ64762.1"/>
    <property type="molecule type" value="Genomic_DNA"/>
</dbReference>
<dbReference type="Proteomes" id="UP000342249">
    <property type="component" value="Unassembled WGS sequence"/>
</dbReference>
<reference evidence="4 5" key="1">
    <citation type="journal article" date="2019" name="Lett. Appl. Microbiol.">
        <title>A case of 'blown pack' spoilage of vacuum-packaged pork likely associated with Clostridium estertheticum in Canada.</title>
        <authorList>
            <person name="Zhang P."/>
            <person name="Ward P."/>
            <person name="McMullen L.M."/>
            <person name="Yang X."/>
        </authorList>
    </citation>
    <scope>NUCLEOTIDE SEQUENCE [LARGE SCALE GENOMIC DNA]</scope>
    <source>
        <strain evidence="4 5">MA19</strain>
    </source>
</reference>
<dbReference type="GO" id="GO:0006508">
    <property type="term" value="P:proteolysis"/>
    <property type="evidence" value="ECO:0007669"/>
    <property type="project" value="InterPro"/>
</dbReference>
<comment type="caution">
    <text evidence="4">The sequence shown here is derived from an EMBL/GenBank/DDBJ whole genome shotgun (WGS) entry which is preliminary data.</text>
</comment>
<organism evidence="4 5">
    <name type="scientific">Clostridium estertheticum</name>
    <dbReference type="NCBI Taxonomy" id="238834"/>
    <lineage>
        <taxon>Bacteria</taxon>
        <taxon>Bacillati</taxon>
        <taxon>Bacillota</taxon>
        <taxon>Clostridia</taxon>
        <taxon>Eubacteriales</taxon>
        <taxon>Clostridiaceae</taxon>
        <taxon>Clostridium</taxon>
    </lineage>
</organism>
<dbReference type="InterPro" id="IPR000073">
    <property type="entry name" value="AB_hydrolase_1"/>
</dbReference>
<keyword evidence="2 4" id="KW-0378">Hydrolase</keyword>
<dbReference type="AlphaFoldDB" id="A0A5N7J7R4"/>
<evidence type="ECO:0000256" key="2">
    <source>
        <dbReference type="ARBA" id="ARBA00022801"/>
    </source>
</evidence>
<dbReference type="SUPFAM" id="SSF53474">
    <property type="entry name" value="alpha/beta-Hydrolases"/>
    <property type="match status" value="1"/>
</dbReference>
<sequence length="321" mass="36809">MGNKKINSNSIDSIESVKIGGIEQWLSLRSDDITNPIILFLHGGPGSAQISFSRKSQYKLEKDFLVVNWDQRGAGKSYNHSIPKNDMKIENFVFDAIELVEALLKRFKQQKVFLVGHSWGSILGAQLSFKRPDLVLAYIGIGQVVDMKRGEEISYKFTLDEAKRQNNLKAITELQKIGQPPYENLKFAGIQRKWLSKFHGETFKGSGLGTIFKNLSIKDTSPLDIIKFVKGAIFSLKSLEEQQMEVNLLRDISELKVPVYFCTGRRDYNVPFELVIEYLEKLRAPHKKIIWFERSAHMPNFEESDMFCEFCISLLKEMTIV</sequence>
<evidence type="ECO:0000313" key="4">
    <source>
        <dbReference type="EMBL" id="MPQ64762.1"/>
    </source>
</evidence>
<evidence type="ECO:0000313" key="5">
    <source>
        <dbReference type="Proteomes" id="UP000342249"/>
    </source>
</evidence>
<dbReference type="RefSeq" id="WP_152753911.1">
    <property type="nucleotide sequence ID" value="NZ_SPSE01000054.1"/>
</dbReference>
<proteinExistence type="inferred from homology"/>
<dbReference type="PRINTS" id="PR00793">
    <property type="entry name" value="PROAMNOPTASE"/>
</dbReference>
<protein>
    <submittedName>
        <fullName evidence="4">Alpha/beta hydrolase</fullName>
    </submittedName>
</protein>
<accession>A0A5N7J7R4</accession>
<dbReference type="Pfam" id="PF00561">
    <property type="entry name" value="Abhydrolase_1"/>
    <property type="match status" value="1"/>
</dbReference>
<dbReference type="PANTHER" id="PTHR43329">
    <property type="entry name" value="EPOXIDE HYDROLASE"/>
    <property type="match status" value="1"/>
</dbReference>
<dbReference type="InterPro" id="IPR002410">
    <property type="entry name" value="Peptidase_S33"/>
</dbReference>
<dbReference type="InterPro" id="IPR029058">
    <property type="entry name" value="AB_hydrolase_fold"/>
</dbReference>
<name>A0A5N7J7R4_9CLOT</name>
<evidence type="ECO:0000259" key="3">
    <source>
        <dbReference type="Pfam" id="PF00561"/>
    </source>
</evidence>
<feature type="domain" description="AB hydrolase-1" evidence="3">
    <location>
        <begin position="36"/>
        <end position="166"/>
    </location>
</feature>
<gene>
    <name evidence="4" type="ORF">E4V82_22070</name>
</gene>
<comment type="similarity">
    <text evidence="1">Belongs to the peptidase S33 family.</text>
</comment>
<dbReference type="GO" id="GO:0004177">
    <property type="term" value="F:aminopeptidase activity"/>
    <property type="evidence" value="ECO:0007669"/>
    <property type="project" value="UniProtKB-EC"/>
</dbReference>